<gene>
    <name evidence="2" type="ORF">BU16DRAFT_532172</name>
</gene>
<keyword evidence="3" id="KW-1185">Reference proteome</keyword>
<dbReference type="InterPro" id="IPR000073">
    <property type="entry name" value="AB_hydrolase_1"/>
</dbReference>
<dbReference type="EMBL" id="MU004202">
    <property type="protein sequence ID" value="KAF2488688.1"/>
    <property type="molecule type" value="Genomic_DNA"/>
</dbReference>
<dbReference type="PANTHER" id="PTHR43798:SF33">
    <property type="entry name" value="HYDROLASE, PUTATIVE (AFU_ORTHOLOGUE AFUA_2G14860)-RELATED"/>
    <property type="match status" value="1"/>
</dbReference>
<keyword evidence="2" id="KW-0378">Hydrolase</keyword>
<dbReference type="Gene3D" id="3.40.50.1820">
    <property type="entry name" value="alpha/beta hydrolase"/>
    <property type="match status" value="1"/>
</dbReference>
<dbReference type="GO" id="GO:0016020">
    <property type="term" value="C:membrane"/>
    <property type="evidence" value="ECO:0007669"/>
    <property type="project" value="TreeGrafter"/>
</dbReference>
<feature type="domain" description="AB hydrolase-1" evidence="1">
    <location>
        <begin position="47"/>
        <end position="307"/>
    </location>
</feature>
<dbReference type="SUPFAM" id="SSF53474">
    <property type="entry name" value="alpha/beta-Hydrolases"/>
    <property type="match status" value="1"/>
</dbReference>
<accession>A0A6A6Q8B1</accession>
<dbReference type="AlphaFoldDB" id="A0A6A6Q8B1"/>
<proteinExistence type="predicted"/>
<dbReference type="OrthoDB" id="294702at2759"/>
<name>A0A6A6Q8B1_9PEZI</name>
<dbReference type="Pfam" id="PF12697">
    <property type="entry name" value="Abhydrolase_6"/>
    <property type="match status" value="1"/>
</dbReference>
<evidence type="ECO:0000313" key="2">
    <source>
        <dbReference type="EMBL" id="KAF2488688.1"/>
    </source>
</evidence>
<sequence length="325" mass="35175">MNKVPSTPPSYFVSSRNFPVSVGTHALHLALHGPPRTASTPITIAFPGAGDIAYSWLPTARTVSATSPILLYDRSGLGLSDDAPPSSPVNAVTAATELQTALRNAGLEPPYILCAHSYGAIVAREFLELCQDEVVGMVLVDPSGERQPEYFKLPDENIVAVTGALRTAVVTGLRADTVLTPEEWAERAALVRRGADATRKEVGAFVEVCETLGAKRQLERRLMGSKPLSIIKANSKRDSERIYEKGVEVGNGTVEQQRGFRELLDSWDEADKVIKEGQLQLSNNSQLIHLSDCGHYVHLVRPEIVAGAIRWVLENLAASGDSSRL</sequence>
<protein>
    <submittedName>
        <fullName evidence="2">Alpha/beta-hydrolase</fullName>
    </submittedName>
</protein>
<evidence type="ECO:0000259" key="1">
    <source>
        <dbReference type="Pfam" id="PF12697"/>
    </source>
</evidence>
<dbReference type="PANTHER" id="PTHR43798">
    <property type="entry name" value="MONOACYLGLYCEROL LIPASE"/>
    <property type="match status" value="1"/>
</dbReference>
<dbReference type="InterPro" id="IPR050266">
    <property type="entry name" value="AB_hydrolase_sf"/>
</dbReference>
<organism evidence="2 3">
    <name type="scientific">Lophium mytilinum</name>
    <dbReference type="NCBI Taxonomy" id="390894"/>
    <lineage>
        <taxon>Eukaryota</taxon>
        <taxon>Fungi</taxon>
        <taxon>Dikarya</taxon>
        <taxon>Ascomycota</taxon>
        <taxon>Pezizomycotina</taxon>
        <taxon>Dothideomycetes</taxon>
        <taxon>Pleosporomycetidae</taxon>
        <taxon>Mytilinidiales</taxon>
        <taxon>Mytilinidiaceae</taxon>
        <taxon>Lophium</taxon>
    </lineage>
</organism>
<dbReference type="GO" id="GO:0016787">
    <property type="term" value="F:hydrolase activity"/>
    <property type="evidence" value="ECO:0007669"/>
    <property type="project" value="UniProtKB-KW"/>
</dbReference>
<dbReference type="Proteomes" id="UP000799750">
    <property type="component" value="Unassembled WGS sequence"/>
</dbReference>
<dbReference type="InterPro" id="IPR029058">
    <property type="entry name" value="AB_hydrolase_fold"/>
</dbReference>
<reference evidence="2" key="1">
    <citation type="journal article" date="2020" name="Stud. Mycol.">
        <title>101 Dothideomycetes genomes: a test case for predicting lifestyles and emergence of pathogens.</title>
        <authorList>
            <person name="Haridas S."/>
            <person name="Albert R."/>
            <person name="Binder M."/>
            <person name="Bloem J."/>
            <person name="Labutti K."/>
            <person name="Salamov A."/>
            <person name="Andreopoulos B."/>
            <person name="Baker S."/>
            <person name="Barry K."/>
            <person name="Bills G."/>
            <person name="Bluhm B."/>
            <person name="Cannon C."/>
            <person name="Castanera R."/>
            <person name="Culley D."/>
            <person name="Daum C."/>
            <person name="Ezra D."/>
            <person name="Gonzalez J."/>
            <person name="Henrissat B."/>
            <person name="Kuo A."/>
            <person name="Liang C."/>
            <person name="Lipzen A."/>
            <person name="Lutzoni F."/>
            <person name="Magnuson J."/>
            <person name="Mondo S."/>
            <person name="Nolan M."/>
            <person name="Ohm R."/>
            <person name="Pangilinan J."/>
            <person name="Park H.-J."/>
            <person name="Ramirez L."/>
            <person name="Alfaro M."/>
            <person name="Sun H."/>
            <person name="Tritt A."/>
            <person name="Yoshinaga Y."/>
            <person name="Zwiers L.-H."/>
            <person name="Turgeon B."/>
            <person name="Goodwin S."/>
            <person name="Spatafora J."/>
            <person name="Crous P."/>
            <person name="Grigoriev I."/>
        </authorList>
    </citation>
    <scope>NUCLEOTIDE SEQUENCE</scope>
    <source>
        <strain evidence="2">CBS 269.34</strain>
    </source>
</reference>
<evidence type="ECO:0000313" key="3">
    <source>
        <dbReference type="Proteomes" id="UP000799750"/>
    </source>
</evidence>